<gene>
    <name evidence="2" type="ORF">S01H1_42100</name>
</gene>
<accession>X0UUM3</accession>
<comment type="caution">
    <text evidence="2">The sequence shown here is derived from an EMBL/GenBank/DDBJ whole genome shotgun (WGS) entry which is preliminary data.</text>
</comment>
<reference evidence="2" key="1">
    <citation type="journal article" date="2014" name="Front. Microbiol.">
        <title>High frequency of phylogenetically diverse reductive dehalogenase-homologous genes in deep subseafloor sedimentary metagenomes.</title>
        <authorList>
            <person name="Kawai M."/>
            <person name="Futagami T."/>
            <person name="Toyoda A."/>
            <person name="Takaki Y."/>
            <person name="Nishi S."/>
            <person name="Hori S."/>
            <person name="Arai W."/>
            <person name="Tsubouchi T."/>
            <person name="Morono Y."/>
            <person name="Uchiyama I."/>
            <person name="Ito T."/>
            <person name="Fujiyama A."/>
            <person name="Inagaki F."/>
            <person name="Takami H."/>
        </authorList>
    </citation>
    <scope>NUCLEOTIDE SEQUENCE</scope>
    <source>
        <strain evidence="2">Expedition CK06-06</strain>
    </source>
</reference>
<feature type="region of interest" description="Disordered" evidence="1">
    <location>
        <begin position="36"/>
        <end position="57"/>
    </location>
</feature>
<evidence type="ECO:0000256" key="1">
    <source>
        <dbReference type="SAM" id="MobiDB-lite"/>
    </source>
</evidence>
<name>X0UUM3_9ZZZZ</name>
<dbReference type="AlphaFoldDB" id="X0UUM3"/>
<protein>
    <submittedName>
        <fullName evidence="2">Uncharacterized protein</fullName>
    </submittedName>
</protein>
<evidence type="ECO:0000313" key="2">
    <source>
        <dbReference type="EMBL" id="GAG03973.1"/>
    </source>
</evidence>
<organism evidence="2">
    <name type="scientific">marine sediment metagenome</name>
    <dbReference type="NCBI Taxonomy" id="412755"/>
    <lineage>
        <taxon>unclassified sequences</taxon>
        <taxon>metagenomes</taxon>
        <taxon>ecological metagenomes</taxon>
    </lineage>
</organism>
<feature type="non-terminal residue" evidence="2">
    <location>
        <position position="57"/>
    </location>
</feature>
<dbReference type="EMBL" id="BARS01026737">
    <property type="protein sequence ID" value="GAG03973.1"/>
    <property type="molecule type" value="Genomic_DNA"/>
</dbReference>
<proteinExistence type="predicted"/>
<sequence length="57" mass="6476">MVEITYQMVLKHSTDFQPNDWGNLLHIQYEKLTKNTTDSLGNKTSTTTNADISTNDT</sequence>